<evidence type="ECO:0000259" key="8">
    <source>
        <dbReference type="PROSITE" id="PS50850"/>
    </source>
</evidence>
<dbReference type="Gene3D" id="1.20.1250.20">
    <property type="entry name" value="MFS general substrate transporter like domains"/>
    <property type="match status" value="2"/>
</dbReference>
<accession>A0ABP1A764</accession>
<feature type="transmembrane region" description="Helical" evidence="7">
    <location>
        <begin position="382"/>
        <end position="402"/>
    </location>
</feature>
<comment type="subcellular location">
    <subcellularLocation>
        <location evidence="1">Membrane</location>
        <topology evidence="1">Multi-pass membrane protein</topology>
    </subcellularLocation>
</comment>
<keyword evidence="3 7" id="KW-1133">Transmembrane helix</keyword>
<evidence type="ECO:0000256" key="2">
    <source>
        <dbReference type="ARBA" id="ARBA00022692"/>
    </source>
</evidence>
<proteinExistence type="inferred from homology"/>
<dbReference type="PROSITE" id="PS50850">
    <property type="entry name" value="MFS"/>
    <property type="match status" value="1"/>
</dbReference>
<gene>
    <name evidence="9" type="ORF">CSSPJE1EN2_LOCUS1340</name>
</gene>
<evidence type="ECO:0000256" key="1">
    <source>
        <dbReference type="ARBA" id="ARBA00004141"/>
    </source>
</evidence>
<dbReference type="Pfam" id="PF07690">
    <property type="entry name" value="MFS_1"/>
    <property type="match status" value="1"/>
</dbReference>
<evidence type="ECO:0000256" key="4">
    <source>
        <dbReference type="ARBA" id="ARBA00023136"/>
    </source>
</evidence>
<dbReference type="InterPro" id="IPR044777">
    <property type="entry name" value="SLC17A9-like"/>
</dbReference>
<dbReference type="InterPro" id="IPR036259">
    <property type="entry name" value="MFS_trans_sf"/>
</dbReference>
<dbReference type="EMBL" id="OZ023702">
    <property type="protein sequence ID" value="CAK9858345.1"/>
    <property type="molecule type" value="Genomic_DNA"/>
</dbReference>
<dbReference type="InterPro" id="IPR020846">
    <property type="entry name" value="MFS_dom"/>
</dbReference>
<feature type="transmembrane region" description="Helical" evidence="7">
    <location>
        <begin position="408"/>
        <end position="426"/>
    </location>
</feature>
<dbReference type="InterPro" id="IPR050382">
    <property type="entry name" value="MFS_Na/Anion_cotransporter"/>
</dbReference>
<evidence type="ECO:0000313" key="9">
    <source>
        <dbReference type="EMBL" id="CAK9858345.1"/>
    </source>
</evidence>
<sequence>MAVGSVLAYSPFPHILKTDTGWNRRIRSLGMGTHDICRGRECNIRVAMKVIRRRAAAGRSSCCCCYTESSYHGGKGICDRSRVLSVHFCCSSQITSCCTIGSLKPQTLVGVQQHHGVVEQYGAICCRPQPGRMLRARGEKKTRFSRCSRGQKQPQGATDNSGVGGGGGGGDLRNMKKVGKNCDEISSSLEEQEHHHHHLVEEKADNSSESCSLMDDSTVLALKSVNLEFDINNQDNELSTSSDIGWWERIPRRYIIVVLCFSAFLICNMDRVNMSIAILPMSAEFQWSPTIVGLVQSSFFWGYLLTQIAGGIWADSIGGKQVLGFGVIWWSIATIATPIAAQIGLPALLFVRACMGVGEGVAMPAMNNLLSRWVPVEERSRSLALVYSGMYLGSVTGLAFSPGLIHKFNWSSVFFSFGCLGALWFASWQKFAYSSPAEDPHITEAEKNLILGGREPEAPVENIPWGLLLSKAPVWALIICHFCHNWGTFILLTWMPTYYNQVLGFNLMESGMFSVLPWLTMALSANLGGWIADTLVSRDVSVTVVRKIMQSIGFLGPAFFLTQLTHIQSPPLAVLCMMCSQGCDAFSQSGLYSNHQDIGPRYSGVLLGMSNTAGVLAGVFGTAATGYILQNGCWDDVFKVSVGLYLFGTVIWNVFSSGEKIFD</sequence>
<comment type="similarity">
    <text evidence="5">Belongs to the major facilitator superfamily. Sodium/anion cotransporter (TC 2.A.1.14) family.</text>
</comment>
<feature type="transmembrane region" description="Helical" evidence="7">
    <location>
        <begin position="291"/>
        <end position="310"/>
    </location>
</feature>
<dbReference type="PANTHER" id="PTHR11662:SF446">
    <property type="entry name" value="SODIUM-DEPENDENT PHOSPHATE TRANSPORT PROTEIN 1, CHLOROPLASTIC"/>
    <property type="match status" value="1"/>
</dbReference>
<feature type="region of interest" description="Disordered" evidence="6">
    <location>
        <begin position="137"/>
        <end position="170"/>
    </location>
</feature>
<evidence type="ECO:0000256" key="6">
    <source>
        <dbReference type="SAM" id="MobiDB-lite"/>
    </source>
</evidence>
<dbReference type="PANTHER" id="PTHR11662">
    <property type="entry name" value="SOLUTE CARRIER FAMILY 17"/>
    <property type="match status" value="1"/>
</dbReference>
<feature type="transmembrane region" description="Helical" evidence="7">
    <location>
        <begin position="474"/>
        <end position="495"/>
    </location>
</feature>
<feature type="transmembrane region" description="Helical" evidence="7">
    <location>
        <begin position="254"/>
        <end position="279"/>
    </location>
</feature>
<feature type="domain" description="Major facilitator superfamily (MFS) profile" evidence="8">
    <location>
        <begin position="256"/>
        <end position="660"/>
    </location>
</feature>
<feature type="transmembrane region" description="Helical" evidence="7">
    <location>
        <begin position="322"/>
        <end position="343"/>
    </location>
</feature>
<feature type="transmembrane region" description="Helical" evidence="7">
    <location>
        <begin position="637"/>
        <end position="655"/>
    </location>
</feature>
<protein>
    <recommendedName>
        <fullName evidence="8">Major facilitator superfamily (MFS) profile domain-containing protein</fullName>
    </recommendedName>
</protein>
<keyword evidence="10" id="KW-1185">Reference proteome</keyword>
<keyword evidence="2 7" id="KW-0812">Transmembrane</keyword>
<feature type="transmembrane region" description="Helical" evidence="7">
    <location>
        <begin position="349"/>
        <end position="370"/>
    </location>
</feature>
<dbReference type="CDD" id="cd17380">
    <property type="entry name" value="MFS_SLC17A9_like"/>
    <property type="match status" value="1"/>
</dbReference>
<evidence type="ECO:0000256" key="7">
    <source>
        <dbReference type="SAM" id="Phobius"/>
    </source>
</evidence>
<dbReference type="InterPro" id="IPR011701">
    <property type="entry name" value="MFS"/>
</dbReference>
<reference evidence="9 10" key="1">
    <citation type="submission" date="2024-03" db="EMBL/GenBank/DDBJ databases">
        <authorList>
            <consortium name="ELIXIR-Norway"/>
            <consortium name="Elixir Norway"/>
        </authorList>
    </citation>
    <scope>NUCLEOTIDE SEQUENCE [LARGE SCALE GENOMIC DNA]</scope>
</reference>
<feature type="compositionally biased region" description="Polar residues" evidence="6">
    <location>
        <begin position="148"/>
        <end position="161"/>
    </location>
</feature>
<feature type="transmembrane region" description="Helical" evidence="7">
    <location>
        <begin position="515"/>
        <end position="536"/>
    </location>
</feature>
<dbReference type="Proteomes" id="UP001497522">
    <property type="component" value="Chromosome 1"/>
</dbReference>
<evidence type="ECO:0000256" key="5">
    <source>
        <dbReference type="ARBA" id="ARBA00024362"/>
    </source>
</evidence>
<keyword evidence="4 7" id="KW-0472">Membrane</keyword>
<evidence type="ECO:0000313" key="10">
    <source>
        <dbReference type="Proteomes" id="UP001497522"/>
    </source>
</evidence>
<name>A0ABP1A764_9BRYO</name>
<organism evidence="9 10">
    <name type="scientific">Sphagnum jensenii</name>
    <dbReference type="NCBI Taxonomy" id="128206"/>
    <lineage>
        <taxon>Eukaryota</taxon>
        <taxon>Viridiplantae</taxon>
        <taxon>Streptophyta</taxon>
        <taxon>Embryophyta</taxon>
        <taxon>Bryophyta</taxon>
        <taxon>Sphagnophytina</taxon>
        <taxon>Sphagnopsida</taxon>
        <taxon>Sphagnales</taxon>
        <taxon>Sphagnaceae</taxon>
        <taxon>Sphagnum</taxon>
    </lineage>
</organism>
<feature type="transmembrane region" description="Helical" evidence="7">
    <location>
        <begin position="604"/>
        <end position="625"/>
    </location>
</feature>
<dbReference type="SUPFAM" id="SSF103473">
    <property type="entry name" value="MFS general substrate transporter"/>
    <property type="match status" value="1"/>
</dbReference>
<evidence type="ECO:0000256" key="3">
    <source>
        <dbReference type="ARBA" id="ARBA00022989"/>
    </source>
</evidence>